<sequence length="261" mass="29124">MLWLCSGAGRSTKHATFPLPFTQPPKYSGVDVQRPRASSSPLFSPSLLLSLLPLAQRYRDRTSVPKSRHPLFFARLTPPGCHLAASRLHLSTFPDTSTKHAKQASTHSHLLCAVCMGILPVRVPCLVFVFVSTSTSIYASSASPLRIYQPRRPARLVFVAIVSRLRLRPRPRFLYPAFETRGPSTNMYLPRPSTVADSTGVDSRPPSVVLPCVLYYSLASATPGPSAVFSPHCLRRLVLIRFFPRIPPTSYPLRRLYWLFP</sequence>
<comment type="caution">
    <text evidence="1">The sequence shown here is derived from an EMBL/GenBank/DDBJ whole genome shotgun (WGS) entry which is preliminary data.</text>
</comment>
<dbReference type="EMBL" id="QPFP01000180">
    <property type="protein sequence ID" value="TEB19660.1"/>
    <property type="molecule type" value="Genomic_DNA"/>
</dbReference>
<keyword evidence="2" id="KW-1185">Reference proteome</keyword>
<evidence type="ECO:0000313" key="2">
    <source>
        <dbReference type="Proteomes" id="UP000298030"/>
    </source>
</evidence>
<organism evidence="1 2">
    <name type="scientific">Coprinellus micaceus</name>
    <name type="common">Glistening ink-cap mushroom</name>
    <name type="synonym">Coprinus micaceus</name>
    <dbReference type="NCBI Taxonomy" id="71717"/>
    <lineage>
        <taxon>Eukaryota</taxon>
        <taxon>Fungi</taxon>
        <taxon>Dikarya</taxon>
        <taxon>Basidiomycota</taxon>
        <taxon>Agaricomycotina</taxon>
        <taxon>Agaricomycetes</taxon>
        <taxon>Agaricomycetidae</taxon>
        <taxon>Agaricales</taxon>
        <taxon>Agaricineae</taxon>
        <taxon>Psathyrellaceae</taxon>
        <taxon>Coprinellus</taxon>
    </lineage>
</organism>
<evidence type="ECO:0000313" key="1">
    <source>
        <dbReference type="EMBL" id="TEB19660.1"/>
    </source>
</evidence>
<accession>A0A4Y7SDK1</accession>
<dbReference type="AlphaFoldDB" id="A0A4Y7SDK1"/>
<proteinExistence type="predicted"/>
<gene>
    <name evidence="1" type="ORF">FA13DRAFT_1744078</name>
</gene>
<protein>
    <submittedName>
        <fullName evidence="1">Uncharacterized protein</fullName>
    </submittedName>
</protein>
<dbReference type="Proteomes" id="UP000298030">
    <property type="component" value="Unassembled WGS sequence"/>
</dbReference>
<reference evidence="1 2" key="1">
    <citation type="journal article" date="2019" name="Nat. Ecol. Evol.">
        <title>Megaphylogeny resolves global patterns of mushroom evolution.</title>
        <authorList>
            <person name="Varga T."/>
            <person name="Krizsan K."/>
            <person name="Foldi C."/>
            <person name="Dima B."/>
            <person name="Sanchez-Garcia M."/>
            <person name="Sanchez-Ramirez S."/>
            <person name="Szollosi G.J."/>
            <person name="Szarkandi J.G."/>
            <person name="Papp V."/>
            <person name="Albert L."/>
            <person name="Andreopoulos W."/>
            <person name="Angelini C."/>
            <person name="Antonin V."/>
            <person name="Barry K.W."/>
            <person name="Bougher N.L."/>
            <person name="Buchanan P."/>
            <person name="Buyck B."/>
            <person name="Bense V."/>
            <person name="Catcheside P."/>
            <person name="Chovatia M."/>
            <person name="Cooper J."/>
            <person name="Damon W."/>
            <person name="Desjardin D."/>
            <person name="Finy P."/>
            <person name="Geml J."/>
            <person name="Haridas S."/>
            <person name="Hughes K."/>
            <person name="Justo A."/>
            <person name="Karasinski D."/>
            <person name="Kautmanova I."/>
            <person name="Kiss B."/>
            <person name="Kocsube S."/>
            <person name="Kotiranta H."/>
            <person name="LaButti K.M."/>
            <person name="Lechner B.E."/>
            <person name="Liimatainen K."/>
            <person name="Lipzen A."/>
            <person name="Lukacs Z."/>
            <person name="Mihaltcheva S."/>
            <person name="Morgado L.N."/>
            <person name="Niskanen T."/>
            <person name="Noordeloos M.E."/>
            <person name="Ohm R.A."/>
            <person name="Ortiz-Santana B."/>
            <person name="Ovrebo C."/>
            <person name="Racz N."/>
            <person name="Riley R."/>
            <person name="Savchenko A."/>
            <person name="Shiryaev A."/>
            <person name="Soop K."/>
            <person name="Spirin V."/>
            <person name="Szebenyi C."/>
            <person name="Tomsovsky M."/>
            <person name="Tulloss R.E."/>
            <person name="Uehling J."/>
            <person name="Grigoriev I.V."/>
            <person name="Vagvolgyi C."/>
            <person name="Papp T."/>
            <person name="Martin F.M."/>
            <person name="Miettinen O."/>
            <person name="Hibbett D.S."/>
            <person name="Nagy L.G."/>
        </authorList>
    </citation>
    <scope>NUCLEOTIDE SEQUENCE [LARGE SCALE GENOMIC DNA]</scope>
    <source>
        <strain evidence="1 2">FP101781</strain>
    </source>
</reference>
<name>A0A4Y7SDK1_COPMI</name>